<dbReference type="InterPro" id="IPR001199">
    <property type="entry name" value="Cyt_B5-like_heme/steroid-bd"/>
</dbReference>
<reference evidence="5 6" key="1">
    <citation type="journal article" date="2023" name="Plant Dis.">
        <title>First Report of Diplodia intermedia Causing Canker and Dieback Diseases on Apple Trees in Canada.</title>
        <authorList>
            <person name="Ellouze W."/>
            <person name="Ilyukhin E."/>
            <person name="Sulman M."/>
            <person name="Ali S."/>
        </authorList>
    </citation>
    <scope>NUCLEOTIDE SEQUENCE [LARGE SCALE GENOMIC DNA]</scope>
    <source>
        <strain evidence="5 6">M45-28</strain>
    </source>
</reference>
<dbReference type="SUPFAM" id="SSF55856">
    <property type="entry name" value="Cytochrome b5-like heme/steroid binding domain"/>
    <property type="match status" value="1"/>
</dbReference>
<comment type="caution">
    <text evidence="5">The sequence shown here is derived from an EMBL/GenBank/DDBJ whole genome shotgun (WGS) entry which is preliminary data.</text>
</comment>
<gene>
    <name evidence="5" type="ORF">SLS58_006388</name>
</gene>
<evidence type="ECO:0000259" key="4">
    <source>
        <dbReference type="SMART" id="SM01117"/>
    </source>
</evidence>
<proteinExistence type="inferred from homology"/>
<accession>A0ABR3TNX0</accession>
<keyword evidence="6" id="KW-1185">Reference proteome</keyword>
<dbReference type="SMART" id="SM01117">
    <property type="entry name" value="Cyt-b5"/>
    <property type="match status" value="1"/>
</dbReference>
<dbReference type="PANTHER" id="PTHR10281:SF76">
    <property type="entry name" value="CALCUTTA CUP-RELATED"/>
    <property type="match status" value="1"/>
</dbReference>
<evidence type="ECO:0000313" key="6">
    <source>
        <dbReference type="Proteomes" id="UP001521184"/>
    </source>
</evidence>
<name>A0ABR3TNX0_9PEZI</name>
<keyword evidence="3" id="KW-0472">Membrane</keyword>
<sequence>MAEVRQRKANASSDPADAPPAASAASDGPSSKKKSDDGSSSKPGFDVGIVSVALAVGSILLLTAVAIGLAIHFLDPLQYLDLDDTSTTTTASPSPSTAKSDASSSSNNPPNNPPNNKLRTFTPATLRPYTGANPALPIYLSINATVYDVSTSPTFYGPGGPYAHFAGRDATRAWITECFGTTLTPAELASPSFAASQLTHDTRGVDAIFLPLWLDEALADAAAGAPVDGDAAALFPMASVPAGTVLPERLREQAQALLARMPGQGRVGEAERRERREADAVEAREAVERALGRWVGFFAGSGKYEVVGRMVFDEEGGGEDGLEEEGVRAEPPALCEKAKRKRPVKGGRLEGVMGMMQKMMEGGGAGAGAGGANAAAAAAGAGAGAQAKAQMPEFVRQMLEKREREKKEKN</sequence>
<evidence type="ECO:0000256" key="3">
    <source>
        <dbReference type="SAM" id="Phobius"/>
    </source>
</evidence>
<dbReference type="Pfam" id="PF00173">
    <property type="entry name" value="Cyt-b5"/>
    <property type="match status" value="1"/>
</dbReference>
<feature type="region of interest" description="Disordered" evidence="2">
    <location>
        <begin position="86"/>
        <end position="122"/>
    </location>
</feature>
<feature type="region of interest" description="Disordered" evidence="2">
    <location>
        <begin position="1"/>
        <end position="42"/>
    </location>
</feature>
<evidence type="ECO:0000256" key="2">
    <source>
        <dbReference type="SAM" id="MobiDB-lite"/>
    </source>
</evidence>
<protein>
    <recommendedName>
        <fullName evidence="4">Cytochrome b5 heme-binding domain-containing protein</fullName>
    </recommendedName>
</protein>
<keyword evidence="3" id="KW-1133">Transmembrane helix</keyword>
<dbReference type="InterPro" id="IPR036400">
    <property type="entry name" value="Cyt_B5-like_heme/steroid_sf"/>
</dbReference>
<evidence type="ECO:0000313" key="5">
    <source>
        <dbReference type="EMBL" id="KAL1641114.1"/>
    </source>
</evidence>
<evidence type="ECO:0000256" key="1">
    <source>
        <dbReference type="ARBA" id="ARBA00038357"/>
    </source>
</evidence>
<dbReference type="InterPro" id="IPR050577">
    <property type="entry name" value="MAPR/NEUFC/NENF-like"/>
</dbReference>
<feature type="compositionally biased region" description="Low complexity" evidence="2">
    <location>
        <begin position="86"/>
        <end position="117"/>
    </location>
</feature>
<dbReference type="EMBL" id="JAKEKT020000043">
    <property type="protein sequence ID" value="KAL1641114.1"/>
    <property type="molecule type" value="Genomic_DNA"/>
</dbReference>
<dbReference type="Gene3D" id="3.10.120.10">
    <property type="entry name" value="Cytochrome b5-like heme/steroid binding domain"/>
    <property type="match status" value="1"/>
</dbReference>
<feature type="compositionally biased region" description="Low complexity" evidence="2">
    <location>
        <begin position="9"/>
        <end position="29"/>
    </location>
</feature>
<keyword evidence="3" id="KW-0812">Transmembrane</keyword>
<feature type="transmembrane region" description="Helical" evidence="3">
    <location>
        <begin position="49"/>
        <end position="74"/>
    </location>
</feature>
<dbReference type="PANTHER" id="PTHR10281">
    <property type="entry name" value="MEMBRANE-ASSOCIATED PROGESTERONE RECEPTOR COMPONENT-RELATED"/>
    <property type="match status" value="1"/>
</dbReference>
<comment type="similarity">
    <text evidence="1">Belongs to the cytochrome b5 family. MAPR subfamily.</text>
</comment>
<feature type="domain" description="Cytochrome b5 heme-binding" evidence="4">
    <location>
        <begin position="121"/>
        <end position="199"/>
    </location>
</feature>
<dbReference type="Proteomes" id="UP001521184">
    <property type="component" value="Unassembled WGS sequence"/>
</dbReference>
<organism evidence="5 6">
    <name type="scientific">Diplodia intermedia</name>
    <dbReference type="NCBI Taxonomy" id="856260"/>
    <lineage>
        <taxon>Eukaryota</taxon>
        <taxon>Fungi</taxon>
        <taxon>Dikarya</taxon>
        <taxon>Ascomycota</taxon>
        <taxon>Pezizomycotina</taxon>
        <taxon>Dothideomycetes</taxon>
        <taxon>Dothideomycetes incertae sedis</taxon>
        <taxon>Botryosphaeriales</taxon>
        <taxon>Botryosphaeriaceae</taxon>
        <taxon>Diplodia</taxon>
    </lineage>
</organism>